<geneLocation type="mitochondrion" evidence="1"/>
<keyword evidence="1" id="KW-0496">Mitochondrion</keyword>
<protein>
    <submittedName>
        <fullName evidence="1">Uncharacterized protein</fullName>
    </submittedName>
</protein>
<dbReference type="EMBL" id="LKAM01000002">
    <property type="protein sequence ID" value="KUM50051.1"/>
    <property type="molecule type" value="Genomic_DNA"/>
</dbReference>
<dbReference type="AlphaFoldDB" id="A0A101M2W4"/>
<gene>
    <name evidence="1" type="ORF">ABT39_MTgene3279</name>
</gene>
<name>A0A101M2W4_PICGL</name>
<accession>A0A101M2W4</accession>
<organism evidence="1">
    <name type="scientific">Picea glauca</name>
    <name type="common">White spruce</name>
    <name type="synonym">Pinus glauca</name>
    <dbReference type="NCBI Taxonomy" id="3330"/>
    <lineage>
        <taxon>Eukaryota</taxon>
        <taxon>Viridiplantae</taxon>
        <taxon>Streptophyta</taxon>
        <taxon>Embryophyta</taxon>
        <taxon>Tracheophyta</taxon>
        <taxon>Spermatophyta</taxon>
        <taxon>Pinopsida</taxon>
        <taxon>Pinidae</taxon>
        <taxon>Conifers I</taxon>
        <taxon>Pinales</taxon>
        <taxon>Pinaceae</taxon>
        <taxon>Picea</taxon>
    </lineage>
</organism>
<proteinExistence type="predicted"/>
<comment type="caution">
    <text evidence="1">The sequence shown here is derived from an EMBL/GenBank/DDBJ whole genome shotgun (WGS) entry which is preliminary data.</text>
</comment>
<evidence type="ECO:0000313" key="1">
    <source>
        <dbReference type="EMBL" id="KUM50051.1"/>
    </source>
</evidence>
<sequence>MMGWEYRVFSVFYQSNPCFLPIHLFNCFPRSEQVGSIYAPIHTLRAKVEPVTSLSISLG</sequence>
<reference evidence="1" key="1">
    <citation type="journal article" date="2015" name="Genome Biol. Evol.">
        <title>Organellar Genomes of White Spruce (Picea glauca): Assembly and Annotation.</title>
        <authorList>
            <person name="Jackman S.D."/>
            <person name="Warren R.L."/>
            <person name="Gibb E.A."/>
            <person name="Vandervalk B.P."/>
            <person name="Mohamadi H."/>
            <person name="Chu J."/>
            <person name="Raymond A."/>
            <person name="Pleasance S."/>
            <person name="Coope R."/>
            <person name="Wildung M.R."/>
            <person name="Ritland C.E."/>
            <person name="Bousquet J."/>
            <person name="Jones S.J."/>
            <person name="Bohlmann J."/>
            <person name="Birol I."/>
        </authorList>
    </citation>
    <scope>NUCLEOTIDE SEQUENCE [LARGE SCALE GENOMIC DNA]</scope>
    <source>
        <tissue evidence="1">Flushing bud</tissue>
    </source>
</reference>